<accession>A0A1D6N6Q5</accession>
<feature type="compositionally biased region" description="Basic and acidic residues" evidence="1">
    <location>
        <begin position="53"/>
        <end position="66"/>
    </location>
</feature>
<feature type="region of interest" description="Disordered" evidence="1">
    <location>
        <begin position="1"/>
        <end position="112"/>
    </location>
</feature>
<dbReference type="EMBL" id="CM007649">
    <property type="protein sequence ID" value="ONM36279.1"/>
    <property type="molecule type" value="Genomic_DNA"/>
</dbReference>
<evidence type="ECO:0000256" key="1">
    <source>
        <dbReference type="SAM" id="MobiDB-lite"/>
    </source>
</evidence>
<proteinExistence type="predicted"/>
<dbReference type="InParanoid" id="A0A1D6N6Q5"/>
<organism evidence="2">
    <name type="scientific">Zea mays</name>
    <name type="common">Maize</name>
    <dbReference type="NCBI Taxonomy" id="4577"/>
    <lineage>
        <taxon>Eukaryota</taxon>
        <taxon>Viridiplantae</taxon>
        <taxon>Streptophyta</taxon>
        <taxon>Embryophyta</taxon>
        <taxon>Tracheophyta</taxon>
        <taxon>Spermatophyta</taxon>
        <taxon>Magnoliopsida</taxon>
        <taxon>Liliopsida</taxon>
        <taxon>Poales</taxon>
        <taxon>Poaceae</taxon>
        <taxon>PACMAD clade</taxon>
        <taxon>Panicoideae</taxon>
        <taxon>Andropogonodae</taxon>
        <taxon>Andropogoneae</taxon>
        <taxon>Tripsacinae</taxon>
        <taxon>Zea</taxon>
    </lineage>
</organism>
<protein>
    <submittedName>
        <fullName evidence="2">Uncharacterized protein</fullName>
    </submittedName>
</protein>
<feature type="compositionally biased region" description="Basic and acidic residues" evidence="1">
    <location>
        <begin position="82"/>
        <end position="98"/>
    </location>
</feature>
<name>A0A1D6N6Q5_MAIZE</name>
<sequence length="112" mass="12060">MANRNRGAAVARESHNREMDTAAAASEGPRALATRVGEAGRDADGSKQGATIEGKREGEIKNREMEPSWGFDGWTRRTPRLGKMEPGRREQGDERDMGNHGAMEAPKPGAGS</sequence>
<dbReference type="AlphaFoldDB" id="A0A1D6N6Q5"/>
<gene>
    <name evidence="2" type="ORF">ZEAMMB73_Zm00001d042789</name>
</gene>
<reference evidence="2" key="1">
    <citation type="submission" date="2015-12" db="EMBL/GenBank/DDBJ databases">
        <title>Update maize B73 reference genome by single molecule sequencing technologies.</title>
        <authorList>
            <consortium name="Maize Genome Sequencing Project"/>
            <person name="Ware D."/>
        </authorList>
    </citation>
    <scope>NUCLEOTIDE SEQUENCE [LARGE SCALE GENOMIC DNA]</scope>
    <source>
        <tissue evidence="2">Seedling</tissue>
    </source>
</reference>
<dbReference type="PaxDb" id="4577-GRMZM5G894390_P01"/>
<evidence type="ECO:0000313" key="2">
    <source>
        <dbReference type="EMBL" id="ONM36279.1"/>
    </source>
</evidence>